<sequence>MKNQRESQKANSDVSKSQSTQRRHQKLFFNKFIDSKIKESPYLQPQFISSLDKELYKGENLNQPLYRESKTTLLDSLFRHFVNFSSNNGMSKKALDMCLRNEKKVLPQPNCLPGSYKDAYKLLKPLLIKTTTYDACVNDCQLFRKTNASDYSMDVECGKCGEARYSDHSPSARKTYTYMPLGPRLVRIYGDDNICKLMFSRPDLSNGKLSDIADGNLYKSWFQRGGVFEDTEERCTVPLALFCDGLNPHKSMATQKSMWPLMLTWLNLPIPVRYILGPMMLVGIVPGTKTEEPKNLDPYLDVLVDELLELSTCTMYDAYKGAPTTVKVALLQYLCDVPAFSKVLHVSSQAALRGCPYCKEEGQYCKSLHKVVHLHNRPFLPIEHDLRNNENEFALKGKETSSKPVSFTKEEELEIRSRYDGLPNQNQKSILQKQTGLKGTYSFMRLPYHNRKEQMQPDGMHTIADVIGNVLGMVTGKDDNKKVRNGEEDFNRFKETWIKRDDEDAEPCSEVTRKRKNDNQSNANQKKQKLQTEISEELPKAPWKVDKPGLKVADTRAKNLVYPTGYDYLADSHFSKPWTLRTMHGKHQILAITGDSSDLTPRLLPKRQENTLRKLFSAIDMMTHESYDSDELEDIIRFTSEAMSLLERDFPIALQTITTHLMHHIPEGYADFGPLYGRWLFPFERINSWITRQALNKNKIEATIMETYAIYDWCVFMIMSGKIKQDDINIGKLEKLLLDEGIDEMKTSIGKKFFIPDTVLSHMSEIYDFCLLQRMTNEGKEVSCCTKLYGNTGREMKYSSVTKQRSSDTFVYAVKIGDDFVANQNCVNSLSDILFGNISKIFEHSWHGKSYTWLLVDIYDDVKFENGFWSTSEQFISQRPLLLQDVSAPQVVGKESNRLYFVSASVSLKE</sequence>
<evidence type="ECO:0000313" key="3">
    <source>
        <dbReference type="EMBL" id="CAC5419705.1"/>
    </source>
</evidence>
<accession>A0A6J8EJG8</accession>
<dbReference type="InterPro" id="IPR025452">
    <property type="entry name" value="DUF4218"/>
</dbReference>
<name>A0A6J8EJG8_MYTCO</name>
<dbReference type="InterPro" id="IPR004242">
    <property type="entry name" value="Transposase_21"/>
</dbReference>
<evidence type="ECO:0000259" key="2">
    <source>
        <dbReference type="Pfam" id="PF13960"/>
    </source>
</evidence>
<dbReference type="Pfam" id="PF13960">
    <property type="entry name" value="DUF4218"/>
    <property type="match status" value="1"/>
</dbReference>
<feature type="region of interest" description="Disordered" evidence="1">
    <location>
        <begin position="502"/>
        <end position="535"/>
    </location>
</feature>
<protein>
    <recommendedName>
        <fullName evidence="2">DUF4218 domain-containing protein</fullName>
    </recommendedName>
</protein>
<proteinExistence type="predicted"/>
<keyword evidence="4" id="KW-1185">Reference proteome</keyword>
<dbReference type="AlphaFoldDB" id="A0A6J8EJG8"/>
<dbReference type="PANTHER" id="PTHR10775">
    <property type="entry name" value="OS08G0208400 PROTEIN"/>
    <property type="match status" value="1"/>
</dbReference>
<dbReference type="OrthoDB" id="6046004at2759"/>
<evidence type="ECO:0000256" key="1">
    <source>
        <dbReference type="SAM" id="MobiDB-lite"/>
    </source>
</evidence>
<feature type="compositionally biased region" description="Polar residues" evidence="1">
    <location>
        <begin position="9"/>
        <end position="20"/>
    </location>
</feature>
<gene>
    <name evidence="3" type="ORF">MCOR_52013</name>
</gene>
<dbReference type="Pfam" id="PF02992">
    <property type="entry name" value="Transposase_21"/>
    <property type="match status" value="1"/>
</dbReference>
<dbReference type="EMBL" id="CACVKT020009051">
    <property type="protein sequence ID" value="CAC5419705.1"/>
    <property type="molecule type" value="Genomic_DNA"/>
</dbReference>
<feature type="region of interest" description="Disordered" evidence="1">
    <location>
        <begin position="1"/>
        <end position="22"/>
    </location>
</feature>
<organism evidence="3 4">
    <name type="scientific">Mytilus coruscus</name>
    <name type="common">Sea mussel</name>
    <dbReference type="NCBI Taxonomy" id="42192"/>
    <lineage>
        <taxon>Eukaryota</taxon>
        <taxon>Metazoa</taxon>
        <taxon>Spiralia</taxon>
        <taxon>Lophotrochozoa</taxon>
        <taxon>Mollusca</taxon>
        <taxon>Bivalvia</taxon>
        <taxon>Autobranchia</taxon>
        <taxon>Pteriomorphia</taxon>
        <taxon>Mytilida</taxon>
        <taxon>Mytiloidea</taxon>
        <taxon>Mytilidae</taxon>
        <taxon>Mytilinae</taxon>
        <taxon>Mytilus</taxon>
    </lineage>
</organism>
<dbReference type="PANTHER" id="PTHR10775:SF185">
    <property type="entry name" value="OS08G0208400 PROTEIN"/>
    <property type="match status" value="1"/>
</dbReference>
<dbReference type="Proteomes" id="UP000507470">
    <property type="component" value="Unassembled WGS sequence"/>
</dbReference>
<evidence type="ECO:0000313" key="4">
    <source>
        <dbReference type="Proteomes" id="UP000507470"/>
    </source>
</evidence>
<feature type="domain" description="DUF4218" evidence="2">
    <location>
        <begin position="630"/>
        <end position="712"/>
    </location>
</feature>
<reference evidence="3 4" key="1">
    <citation type="submission" date="2020-06" db="EMBL/GenBank/DDBJ databases">
        <authorList>
            <person name="Li R."/>
            <person name="Bekaert M."/>
        </authorList>
    </citation>
    <scope>NUCLEOTIDE SEQUENCE [LARGE SCALE GENOMIC DNA]</scope>
    <source>
        <strain evidence="4">wild</strain>
    </source>
</reference>